<dbReference type="STRING" id="351675.SAMN05421680_1468"/>
<dbReference type="Proteomes" id="UP000224607">
    <property type="component" value="Unassembled WGS sequence"/>
</dbReference>
<organism evidence="3 4">
    <name type="scientific">Xenorhabdus mauleonii</name>
    <dbReference type="NCBI Taxonomy" id="351675"/>
    <lineage>
        <taxon>Bacteria</taxon>
        <taxon>Pseudomonadati</taxon>
        <taxon>Pseudomonadota</taxon>
        <taxon>Gammaproteobacteria</taxon>
        <taxon>Enterobacterales</taxon>
        <taxon>Morganellaceae</taxon>
        <taxon>Xenorhabdus</taxon>
    </lineage>
</organism>
<feature type="transmembrane region" description="Helical" evidence="1">
    <location>
        <begin position="15"/>
        <end position="34"/>
    </location>
</feature>
<reference evidence="4" key="1">
    <citation type="submission" date="2016-10" db="EMBL/GenBank/DDBJ databases">
        <authorList>
            <person name="Varghese N."/>
            <person name="Submissions S."/>
        </authorList>
    </citation>
    <scope>NUCLEOTIDE SEQUENCE [LARGE SCALE GENOMIC DNA]</scope>
    <source>
        <strain evidence="4">DSM 17908</strain>
    </source>
</reference>
<evidence type="ECO:0000313" key="4">
    <source>
        <dbReference type="Proteomes" id="UP000198919"/>
    </source>
</evidence>
<gene>
    <name evidence="3" type="ORF">SAMN05421680_1468</name>
    <name evidence="2" type="ORF">Xmau_04411</name>
</gene>
<dbReference type="EMBL" id="FORG01000046">
    <property type="protein sequence ID" value="SFK27810.1"/>
    <property type="molecule type" value="Genomic_DNA"/>
</dbReference>
<keyword evidence="1" id="KW-0812">Transmembrane</keyword>
<keyword evidence="1" id="KW-0472">Membrane</keyword>
<keyword evidence="1" id="KW-1133">Transmembrane helix</keyword>
<reference evidence="3" key="2">
    <citation type="submission" date="2016-10" db="EMBL/GenBank/DDBJ databases">
        <authorList>
            <person name="de Groot N.N."/>
        </authorList>
    </citation>
    <scope>NUCLEOTIDE SEQUENCE [LARGE SCALE GENOMIC DNA]</scope>
    <source>
        <strain evidence="3">DSM 17908</strain>
    </source>
</reference>
<evidence type="ECO:0000313" key="5">
    <source>
        <dbReference type="Proteomes" id="UP000224607"/>
    </source>
</evidence>
<dbReference type="EMBL" id="NITY01000033">
    <property type="protein sequence ID" value="PHM35882.1"/>
    <property type="molecule type" value="Genomic_DNA"/>
</dbReference>
<dbReference type="RefSeq" id="WP_092514598.1">
    <property type="nucleotide sequence ID" value="NZ_CAWNQB010000027.1"/>
</dbReference>
<feature type="transmembrane region" description="Helical" evidence="1">
    <location>
        <begin position="166"/>
        <end position="185"/>
    </location>
</feature>
<keyword evidence="5" id="KW-1185">Reference proteome</keyword>
<dbReference type="AlphaFoldDB" id="A0A1I3Y7X6"/>
<dbReference type="OrthoDB" id="6443369at2"/>
<evidence type="ECO:0000313" key="2">
    <source>
        <dbReference type="EMBL" id="PHM35882.1"/>
    </source>
</evidence>
<dbReference type="Proteomes" id="UP000198919">
    <property type="component" value="Unassembled WGS sequence"/>
</dbReference>
<protein>
    <submittedName>
        <fullName evidence="3">Uncharacterized protein</fullName>
    </submittedName>
</protein>
<sequence length="208" mass="24559">MEDILNYLLHNSKPILALISAFCSGVLVIIYRVYKGVTFLSNRRISKNKHYLNEYIDFINNENKKHIENMIESEVMFKVTKIKSSRLRNLISKLERNDVRPDYIRDIRKLNFYVSFDTEFPVIKIDFQYKLGRFFEMIIGGMTFFGMILTSLILYCYKNEALQVSYYSFTAIFLIFLGCFSVFAIKLSPSRKRIKELNKILSECRLNG</sequence>
<name>A0A1I3Y7X6_9GAMM</name>
<proteinExistence type="predicted"/>
<reference evidence="2 5" key="3">
    <citation type="journal article" date="2017" name="Nat. Microbiol.">
        <title>Natural product diversity associated with the nematode symbionts Photorhabdus and Xenorhabdus.</title>
        <authorList>
            <person name="Tobias N.J."/>
            <person name="Wolff H."/>
            <person name="Djahanschiri B."/>
            <person name="Grundmann F."/>
            <person name="Kronenwerth M."/>
            <person name="Shi Y.M."/>
            <person name="Simonyi S."/>
            <person name="Grun P."/>
            <person name="Shapiro-Ilan D."/>
            <person name="Pidot S.J."/>
            <person name="Stinear T.P."/>
            <person name="Ebersberger I."/>
            <person name="Bode H.B."/>
        </authorList>
    </citation>
    <scope>NUCLEOTIDE SEQUENCE [LARGE SCALE GENOMIC DNA]</scope>
    <source>
        <strain evidence="2 5">DSM 17908</strain>
    </source>
</reference>
<feature type="transmembrane region" description="Helical" evidence="1">
    <location>
        <begin position="134"/>
        <end position="154"/>
    </location>
</feature>
<evidence type="ECO:0000256" key="1">
    <source>
        <dbReference type="SAM" id="Phobius"/>
    </source>
</evidence>
<accession>A0A1I3Y7X6</accession>
<evidence type="ECO:0000313" key="3">
    <source>
        <dbReference type="EMBL" id="SFK27810.1"/>
    </source>
</evidence>